<comment type="caution">
    <text evidence="1">The sequence shown here is derived from an EMBL/GenBank/DDBJ whole genome shotgun (WGS) entry which is preliminary data.</text>
</comment>
<gene>
    <name evidence="1" type="ORF">CLOSTASPAR_03089</name>
</gene>
<proteinExistence type="predicted"/>
<sequence length="70" mass="7823">MVIADIFSGIKFARMIASPDMLPTAKWLGIRKKKTADAAITVPNVMINHSDNIFLGFMTDFLHRPVFGLM</sequence>
<dbReference type="EMBL" id="ACCJ01000219">
    <property type="protein sequence ID" value="EEG54846.1"/>
    <property type="molecule type" value="Genomic_DNA"/>
</dbReference>
<dbReference type="AlphaFoldDB" id="C0D1F0"/>
<evidence type="ECO:0000313" key="1">
    <source>
        <dbReference type="EMBL" id="EEG54846.1"/>
    </source>
</evidence>
<keyword evidence="2" id="KW-1185">Reference proteome</keyword>
<name>C0D1F0_9FIRM</name>
<protein>
    <submittedName>
        <fullName evidence="1">Uncharacterized protein</fullName>
    </submittedName>
</protein>
<accession>C0D1F0</accession>
<dbReference type="HOGENOM" id="CLU_2750528_0_0_9"/>
<reference evidence="1 2" key="1">
    <citation type="submission" date="2009-02" db="EMBL/GenBank/DDBJ databases">
        <title>Draft genome sequence of Clostridium asparagiforme (DSM 15981).</title>
        <authorList>
            <person name="Sudarsanam P."/>
            <person name="Ley R."/>
            <person name="Guruge J."/>
            <person name="Turnbaugh P.J."/>
            <person name="Mahowald M."/>
            <person name="Liep D."/>
            <person name="Gordon J."/>
        </authorList>
    </citation>
    <scope>NUCLEOTIDE SEQUENCE [LARGE SCALE GENOMIC DNA]</scope>
    <source>
        <strain evidence="1 2">DSM 15981</strain>
    </source>
</reference>
<organism evidence="1 2">
    <name type="scientific">[Clostridium] asparagiforme DSM 15981</name>
    <dbReference type="NCBI Taxonomy" id="518636"/>
    <lineage>
        <taxon>Bacteria</taxon>
        <taxon>Bacillati</taxon>
        <taxon>Bacillota</taxon>
        <taxon>Clostridia</taxon>
        <taxon>Lachnospirales</taxon>
        <taxon>Lachnospiraceae</taxon>
        <taxon>Enterocloster</taxon>
    </lineage>
</organism>
<evidence type="ECO:0000313" key="2">
    <source>
        <dbReference type="Proteomes" id="UP000004756"/>
    </source>
</evidence>
<dbReference type="Proteomes" id="UP000004756">
    <property type="component" value="Unassembled WGS sequence"/>
</dbReference>